<evidence type="ECO:0000256" key="5">
    <source>
        <dbReference type="ARBA" id="ARBA00022989"/>
    </source>
</evidence>
<evidence type="ECO:0000256" key="8">
    <source>
        <dbReference type="SAM" id="Phobius"/>
    </source>
</evidence>
<dbReference type="GO" id="GO:0005886">
    <property type="term" value="C:plasma membrane"/>
    <property type="evidence" value="ECO:0007669"/>
    <property type="project" value="UniProtKB-SubCell"/>
</dbReference>
<dbReference type="PANTHER" id="PTHR24241">
    <property type="entry name" value="NEUROPEPTIDE RECEPTOR-RELATED G-PROTEIN COUPLED RECEPTOR"/>
    <property type="match status" value="1"/>
</dbReference>
<keyword evidence="11" id="KW-1185">Reference proteome</keyword>
<dbReference type="InterPro" id="IPR017452">
    <property type="entry name" value="GPCR_Rhodpsn_7TM"/>
</dbReference>
<feature type="transmembrane region" description="Helical" evidence="8">
    <location>
        <begin position="80"/>
        <end position="103"/>
    </location>
</feature>
<evidence type="ECO:0000313" key="10">
    <source>
        <dbReference type="EMBL" id="KFM80123.1"/>
    </source>
</evidence>
<reference evidence="10 11" key="1">
    <citation type="submission" date="2013-11" db="EMBL/GenBank/DDBJ databases">
        <title>Genome sequencing of Stegodyphus mimosarum.</title>
        <authorList>
            <person name="Bechsgaard J."/>
        </authorList>
    </citation>
    <scope>NUCLEOTIDE SEQUENCE [LARGE SCALE GENOMIC DNA]</scope>
</reference>
<dbReference type="EMBL" id="KK121283">
    <property type="protein sequence ID" value="KFM80123.1"/>
    <property type="molecule type" value="Genomic_DNA"/>
</dbReference>
<organism evidence="10 11">
    <name type="scientific">Stegodyphus mimosarum</name>
    <name type="common">African social velvet spider</name>
    <dbReference type="NCBI Taxonomy" id="407821"/>
    <lineage>
        <taxon>Eukaryota</taxon>
        <taxon>Metazoa</taxon>
        <taxon>Ecdysozoa</taxon>
        <taxon>Arthropoda</taxon>
        <taxon>Chelicerata</taxon>
        <taxon>Arachnida</taxon>
        <taxon>Araneae</taxon>
        <taxon>Araneomorphae</taxon>
        <taxon>Entelegynae</taxon>
        <taxon>Eresoidea</taxon>
        <taxon>Eresidae</taxon>
        <taxon>Stegodyphus</taxon>
    </lineage>
</organism>
<evidence type="ECO:0000256" key="1">
    <source>
        <dbReference type="ARBA" id="ARBA00004651"/>
    </source>
</evidence>
<name>A0A087URY4_STEMI</name>
<dbReference type="Gene3D" id="1.20.1070.10">
    <property type="entry name" value="Rhodopsin 7-helix transmembrane proteins"/>
    <property type="match status" value="1"/>
</dbReference>
<dbReference type="Proteomes" id="UP000054359">
    <property type="component" value="Unassembled WGS sequence"/>
</dbReference>
<keyword evidence="6 8" id="KW-0472">Membrane</keyword>
<dbReference type="OrthoDB" id="5987909at2759"/>
<feature type="domain" description="G-protein coupled receptors family 1 profile" evidence="9">
    <location>
        <begin position="59"/>
        <end position="129"/>
    </location>
</feature>
<protein>
    <submittedName>
        <fullName evidence="10">Gonadotropin-releasing hormone receptor</fullName>
    </submittedName>
</protein>
<dbReference type="InterPro" id="IPR000276">
    <property type="entry name" value="GPCR_Rhodpsn"/>
</dbReference>
<dbReference type="PRINTS" id="PR00237">
    <property type="entry name" value="GPCRRHODOPSN"/>
</dbReference>
<proteinExistence type="inferred from homology"/>
<evidence type="ECO:0000259" key="9">
    <source>
        <dbReference type="PROSITE" id="PS50262"/>
    </source>
</evidence>
<evidence type="ECO:0000313" key="11">
    <source>
        <dbReference type="Proteomes" id="UP000054359"/>
    </source>
</evidence>
<comment type="similarity">
    <text evidence="2">Belongs to the G-protein coupled receptor 1 family.</text>
</comment>
<feature type="non-terminal residue" evidence="10">
    <location>
        <position position="129"/>
    </location>
</feature>
<evidence type="ECO:0000256" key="2">
    <source>
        <dbReference type="ARBA" id="ARBA00010663"/>
    </source>
</evidence>
<keyword evidence="5 8" id="KW-1133">Transmembrane helix</keyword>
<comment type="subcellular location">
    <subcellularLocation>
        <location evidence="1">Cell membrane</location>
        <topology evidence="1">Multi-pass membrane protein</topology>
    </subcellularLocation>
</comment>
<keyword evidence="4 8" id="KW-0812">Transmembrane</keyword>
<evidence type="ECO:0000256" key="3">
    <source>
        <dbReference type="ARBA" id="ARBA00022475"/>
    </source>
</evidence>
<dbReference type="GO" id="GO:0042277">
    <property type="term" value="F:peptide binding"/>
    <property type="evidence" value="ECO:0007669"/>
    <property type="project" value="TreeGrafter"/>
</dbReference>
<dbReference type="PANTHER" id="PTHR24241:SF83">
    <property type="entry name" value="G-PROTEIN COUPLED RECEPTOR 150-RELATED"/>
    <property type="match status" value="1"/>
</dbReference>
<dbReference type="GO" id="GO:0032870">
    <property type="term" value="P:cellular response to hormone stimulus"/>
    <property type="evidence" value="ECO:0007669"/>
    <property type="project" value="TreeGrafter"/>
</dbReference>
<keyword evidence="3" id="KW-1003">Cell membrane</keyword>
<feature type="transmembrane region" description="Helical" evidence="8">
    <location>
        <begin position="43"/>
        <end position="68"/>
    </location>
</feature>
<dbReference type="GO" id="GO:0004930">
    <property type="term" value="F:G protein-coupled receptor activity"/>
    <property type="evidence" value="ECO:0007669"/>
    <property type="project" value="InterPro"/>
</dbReference>
<sequence>MHFDQYLNNSDEVSDVLHCVNSVITESPPVEDTTDFGPQYHRTARICTLLVMIFISLLGNSMVCWQLLPLRRRRFPKSKILFLNLAAADLFVTLVAMTSQTIWEIMGKIWLAGDAFCRIVKFLQTYSLT</sequence>
<evidence type="ECO:0000256" key="4">
    <source>
        <dbReference type="ARBA" id="ARBA00022692"/>
    </source>
</evidence>
<dbReference type="SUPFAM" id="SSF81321">
    <property type="entry name" value="Family A G protein-coupled receptor-like"/>
    <property type="match status" value="1"/>
</dbReference>
<gene>
    <name evidence="10" type="ORF">X975_21961</name>
</gene>
<accession>A0A087URY4</accession>
<dbReference type="PROSITE" id="PS50262">
    <property type="entry name" value="G_PROTEIN_RECEP_F1_2"/>
    <property type="match status" value="1"/>
</dbReference>
<keyword evidence="7 10" id="KW-0675">Receptor</keyword>
<dbReference type="STRING" id="407821.A0A087URY4"/>
<evidence type="ECO:0000256" key="7">
    <source>
        <dbReference type="ARBA" id="ARBA00023170"/>
    </source>
</evidence>
<dbReference type="AlphaFoldDB" id="A0A087URY4"/>
<dbReference type="Pfam" id="PF00001">
    <property type="entry name" value="7tm_1"/>
    <property type="match status" value="1"/>
</dbReference>
<evidence type="ECO:0000256" key="6">
    <source>
        <dbReference type="ARBA" id="ARBA00023136"/>
    </source>
</evidence>